<dbReference type="GO" id="GO:0004674">
    <property type="term" value="F:protein serine/threonine kinase activity"/>
    <property type="evidence" value="ECO:0007669"/>
    <property type="project" value="TreeGrafter"/>
</dbReference>
<sequence length="320" mass="36107">MRTSSTIYSHDYRSAGWAANQKPWQFKVKYVEHLGKGTYGDVSKVVEVTTGIYYAQNLVQTRSRRDSGAMAAIEKQVKSEVAIMQRLRHDHIASVQFCGLEGNAFRLLMLPIADCDLQVYLDNCVRQNYPRASLRPLDAWFGCLISALAYAHDKSIKHDDIKPSNILIKDSTSLLSDFGSAKDFSGAEGGSISPEDYVAGTPVYRCPESPQRGRKADVFSVGCVFSEMLTVRQQRSLEDYRHARRVDGTDIPNAFRGNLRATNDWITSLPATQQQDRVHVLLVEVIQRMLEKDAEERLDARTVKRRFRGEGELLFCDTCS</sequence>
<organism evidence="2 3">
    <name type="scientific">Cercospora berteroae</name>
    <dbReference type="NCBI Taxonomy" id="357750"/>
    <lineage>
        <taxon>Eukaryota</taxon>
        <taxon>Fungi</taxon>
        <taxon>Dikarya</taxon>
        <taxon>Ascomycota</taxon>
        <taxon>Pezizomycotina</taxon>
        <taxon>Dothideomycetes</taxon>
        <taxon>Dothideomycetidae</taxon>
        <taxon>Mycosphaerellales</taxon>
        <taxon>Mycosphaerellaceae</taxon>
        <taxon>Cercospora</taxon>
    </lineage>
</organism>
<evidence type="ECO:0000259" key="1">
    <source>
        <dbReference type="PROSITE" id="PS50011"/>
    </source>
</evidence>
<gene>
    <name evidence="2" type="ORF">CBER1_04623</name>
</gene>
<proteinExistence type="predicted"/>
<reference evidence="3" key="1">
    <citation type="journal article" date="2017" name="bioRxiv">
        <title>Conservation of a gene cluster reveals novel cercosporin biosynthetic mechanisms and extends production to the genus Colletotrichum.</title>
        <authorList>
            <person name="de Jonge R."/>
            <person name="Ebert M.K."/>
            <person name="Huitt-Roehl C.R."/>
            <person name="Pal P."/>
            <person name="Suttle J.C."/>
            <person name="Spanner R.E."/>
            <person name="Neubauer J.D."/>
            <person name="Jurick W.M.II."/>
            <person name="Stott K.A."/>
            <person name="Secor G.A."/>
            <person name="Thomma B.P.H.J."/>
            <person name="Van de Peer Y."/>
            <person name="Townsend C.A."/>
            <person name="Bolton M.D."/>
        </authorList>
    </citation>
    <scope>NUCLEOTIDE SEQUENCE [LARGE SCALE GENOMIC DNA]</scope>
    <source>
        <strain evidence="3">CBS538.71</strain>
    </source>
</reference>
<dbReference type="CDD" id="cd00180">
    <property type="entry name" value="PKc"/>
    <property type="match status" value="1"/>
</dbReference>
<feature type="domain" description="Protein kinase" evidence="1">
    <location>
        <begin position="28"/>
        <end position="315"/>
    </location>
</feature>
<name>A0A2S6C2G2_9PEZI</name>
<accession>A0A2S6C2G2</accession>
<dbReference type="GO" id="GO:0044773">
    <property type="term" value="P:mitotic DNA damage checkpoint signaling"/>
    <property type="evidence" value="ECO:0007669"/>
    <property type="project" value="TreeGrafter"/>
</dbReference>
<dbReference type="InterPro" id="IPR008271">
    <property type="entry name" value="Ser/Thr_kinase_AS"/>
</dbReference>
<dbReference type="GO" id="GO:0005634">
    <property type="term" value="C:nucleus"/>
    <property type="evidence" value="ECO:0007669"/>
    <property type="project" value="TreeGrafter"/>
</dbReference>
<dbReference type="STRING" id="357750.A0A2S6C2G2"/>
<evidence type="ECO:0000313" key="2">
    <source>
        <dbReference type="EMBL" id="PPJ53907.1"/>
    </source>
</evidence>
<dbReference type="Gene3D" id="3.30.200.20">
    <property type="entry name" value="Phosphorylase Kinase, domain 1"/>
    <property type="match status" value="1"/>
</dbReference>
<dbReference type="Pfam" id="PF00069">
    <property type="entry name" value="Pkinase"/>
    <property type="match status" value="1"/>
</dbReference>
<protein>
    <recommendedName>
        <fullName evidence="1">Protein kinase domain-containing protein</fullName>
    </recommendedName>
</protein>
<dbReference type="GO" id="GO:0005524">
    <property type="term" value="F:ATP binding"/>
    <property type="evidence" value="ECO:0007669"/>
    <property type="project" value="InterPro"/>
</dbReference>
<dbReference type="Gene3D" id="1.10.510.10">
    <property type="entry name" value="Transferase(Phosphotransferase) domain 1"/>
    <property type="match status" value="1"/>
</dbReference>
<dbReference type="InterPro" id="IPR000719">
    <property type="entry name" value="Prot_kinase_dom"/>
</dbReference>
<dbReference type="SMART" id="SM00220">
    <property type="entry name" value="S_TKc"/>
    <property type="match status" value="1"/>
</dbReference>
<evidence type="ECO:0000313" key="3">
    <source>
        <dbReference type="Proteomes" id="UP000237631"/>
    </source>
</evidence>
<comment type="caution">
    <text evidence="2">The sequence shown here is derived from an EMBL/GenBank/DDBJ whole genome shotgun (WGS) entry which is preliminary data.</text>
</comment>
<dbReference type="AlphaFoldDB" id="A0A2S6C2G2"/>
<dbReference type="PANTHER" id="PTHR44167:SF30">
    <property type="entry name" value="PHOSPHORYLASE KINASE"/>
    <property type="match status" value="1"/>
</dbReference>
<dbReference type="SUPFAM" id="SSF56112">
    <property type="entry name" value="Protein kinase-like (PK-like)"/>
    <property type="match status" value="1"/>
</dbReference>
<dbReference type="Proteomes" id="UP000237631">
    <property type="component" value="Unassembled WGS sequence"/>
</dbReference>
<keyword evidence="3" id="KW-1185">Reference proteome</keyword>
<dbReference type="EMBL" id="PNEN01000574">
    <property type="protein sequence ID" value="PPJ53907.1"/>
    <property type="molecule type" value="Genomic_DNA"/>
</dbReference>
<dbReference type="PROSITE" id="PS50011">
    <property type="entry name" value="PROTEIN_KINASE_DOM"/>
    <property type="match status" value="1"/>
</dbReference>
<dbReference type="PROSITE" id="PS00108">
    <property type="entry name" value="PROTEIN_KINASE_ST"/>
    <property type="match status" value="1"/>
</dbReference>
<dbReference type="PANTHER" id="PTHR44167">
    <property type="entry name" value="OVARIAN-SPECIFIC SERINE/THREONINE-PROTEIN KINASE LOK-RELATED"/>
    <property type="match status" value="1"/>
</dbReference>
<dbReference type="InterPro" id="IPR011009">
    <property type="entry name" value="Kinase-like_dom_sf"/>
</dbReference>
<dbReference type="OrthoDB" id="4062651at2759"/>